<feature type="domain" description="O-antigen ligase-related" evidence="6">
    <location>
        <begin position="207"/>
        <end position="363"/>
    </location>
</feature>
<gene>
    <name evidence="7" type="ORF">JAW44_000308</name>
</gene>
<dbReference type="PANTHER" id="PTHR37422:SF17">
    <property type="entry name" value="O-ANTIGEN LIGASE"/>
    <property type="match status" value="1"/>
</dbReference>
<name>A0AA37Z773_9ENTR</name>
<dbReference type="InterPro" id="IPR007016">
    <property type="entry name" value="O-antigen_ligase-rel_domated"/>
</dbReference>
<keyword evidence="3 5" id="KW-1133">Transmembrane helix</keyword>
<comment type="caution">
    <text evidence="7">The sequence shown here is derived from an EMBL/GenBank/DDBJ whole genome shotgun (WGS) entry which is preliminary data.</text>
</comment>
<feature type="transmembrane region" description="Helical" evidence="5">
    <location>
        <begin position="208"/>
        <end position="234"/>
    </location>
</feature>
<feature type="transmembrane region" description="Helical" evidence="5">
    <location>
        <begin position="39"/>
        <end position="60"/>
    </location>
</feature>
<evidence type="ECO:0000256" key="1">
    <source>
        <dbReference type="ARBA" id="ARBA00004141"/>
    </source>
</evidence>
<keyword evidence="4 5" id="KW-0472">Membrane</keyword>
<keyword evidence="2 5" id="KW-0812">Transmembrane</keyword>
<feature type="transmembrane region" description="Helical" evidence="5">
    <location>
        <begin position="128"/>
        <end position="145"/>
    </location>
</feature>
<reference evidence="7" key="2">
    <citation type="submission" date="2020-11" db="EMBL/GenBank/DDBJ databases">
        <authorList>
            <consortium name="NCBI Pathogen Detection Project"/>
        </authorList>
    </citation>
    <scope>NUCLEOTIDE SEQUENCE</scope>
    <source>
        <strain evidence="7">RS189</strain>
    </source>
</reference>
<dbReference type="InterPro" id="IPR051533">
    <property type="entry name" value="WaaL-like"/>
</dbReference>
<evidence type="ECO:0000256" key="4">
    <source>
        <dbReference type="ARBA" id="ARBA00023136"/>
    </source>
</evidence>
<feature type="transmembrane region" description="Helical" evidence="5">
    <location>
        <begin position="353"/>
        <end position="372"/>
    </location>
</feature>
<dbReference type="PANTHER" id="PTHR37422">
    <property type="entry name" value="TEICHURONIC ACID BIOSYNTHESIS PROTEIN TUAE"/>
    <property type="match status" value="1"/>
</dbReference>
<evidence type="ECO:0000256" key="2">
    <source>
        <dbReference type="ARBA" id="ARBA00022692"/>
    </source>
</evidence>
<evidence type="ECO:0000313" key="8">
    <source>
        <dbReference type="Proteomes" id="UP000867745"/>
    </source>
</evidence>
<feature type="transmembrane region" description="Helical" evidence="5">
    <location>
        <begin position="246"/>
        <end position="264"/>
    </location>
</feature>
<evidence type="ECO:0000256" key="5">
    <source>
        <dbReference type="SAM" id="Phobius"/>
    </source>
</evidence>
<dbReference type="GO" id="GO:0016020">
    <property type="term" value="C:membrane"/>
    <property type="evidence" value="ECO:0007669"/>
    <property type="project" value="UniProtKB-SubCell"/>
</dbReference>
<dbReference type="RefSeq" id="WP_137366000.1">
    <property type="nucleotide sequence ID" value="NZ_JAUJUK010000002.1"/>
</dbReference>
<dbReference type="AlphaFoldDB" id="A0AA37Z773"/>
<dbReference type="Pfam" id="PF04932">
    <property type="entry name" value="Wzy_C"/>
    <property type="match status" value="1"/>
</dbReference>
<organism evidence="7 8">
    <name type="scientific">Citrobacter werkmanii</name>
    <dbReference type="NCBI Taxonomy" id="67827"/>
    <lineage>
        <taxon>Bacteria</taxon>
        <taxon>Pseudomonadati</taxon>
        <taxon>Pseudomonadota</taxon>
        <taxon>Gammaproteobacteria</taxon>
        <taxon>Enterobacterales</taxon>
        <taxon>Enterobacteriaceae</taxon>
        <taxon>Citrobacter</taxon>
        <taxon>Citrobacter freundii complex</taxon>
    </lineage>
</organism>
<sequence length="427" mass="49025">MGRYNNSPLKDNILISKFFLLCFFCFYVLSFIIPQPSMFIIRISPLVVGVVVYIAYFLFINTKLKKDELVPLIFLTYFCLLASIYLIWDKGVLSILSMENFFFLSLPLFFIVAGRLNNEEGLNFTYKFFLYFIYFQLFVIIGQSMKMLTGIGFNTPAEYTAGIDQADYENMLSGTFLNSNDLASLVAMIAVFFLLLKHYRGYKVGLGLIAVFVILILTASRMSILLFAMSIIVFWFCNKKVKKKKVLLLLPVVILILASIYNLIDNYSNSFEALNRVKQRVDTIFIILNNGISSDNSMSIRFESYLNFIDNLDSLGYGTMKFRDYGIFVNHLGAKFSLLAVNPHSFIVEIGYWMGWLGLSLFLMFMISLFIKKCTMLNFFVFVSFILITMISSSVISNFLLFFCFFCCALIYKESVNTETGSVNNIM</sequence>
<proteinExistence type="predicted"/>
<evidence type="ECO:0000313" key="7">
    <source>
        <dbReference type="EMBL" id="HAT7590617.1"/>
    </source>
</evidence>
<evidence type="ECO:0000256" key="3">
    <source>
        <dbReference type="ARBA" id="ARBA00022989"/>
    </source>
</evidence>
<comment type="subcellular location">
    <subcellularLocation>
        <location evidence="1">Membrane</location>
        <topology evidence="1">Multi-pass membrane protein</topology>
    </subcellularLocation>
</comment>
<protein>
    <recommendedName>
        <fullName evidence="6">O-antigen ligase-related domain-containing protein</fullName>
    </recommendedName>
</protein>
<feature type="transmembrane region" description="Helical" evidence="5">
    <location>
        <begin position="379"/>
        <end position="412"/>
    </location>
</feature>
<dbReference type="Proteomes" id="UP000867745">
    <property type="component" value="Unassembled WGS sequence"/>
</dbReference>
<feature type="transmembrane region" description="Helical" evidence="5">
    <location>
        <begin position="69"/>
        <end position="88"/>
    </location>
</feature>
<feature type="transmembrane region" description="Helical" evidence="5">
    <location>
        <begin position="176"/>
        <end position="196"/>
    </location>
</feature>
<dbReference type="EMBL" id="DACUGV010000001">
    <property type="protein sequence ID" value="HAT7590617.1"/>
    <property type="molecule type" value="Genomic_DNA"/>
</dbReference>
<reference evidence="7" key="1">
    <citation type="journal article" date="2018" name="Genome Biol.">
        <title>SKESA: strategic k-mer extension for scrupulous assemblies.</title>
        <authorList>
            <person name="Souvorov A."/>
            <person name="Agarwala R."/>
            <person name="Lipman D.J."/>
        </authorList>
    </citation>
    <scope>NUCLEOTIDE SEQUENCE</scope>
    <source>
        <strain evidence="7">RS189</strain>
    </source>
</reference>
<accession>A0AA37Z773</accession>
<feature type="transmembrane region" description="Helical" evidence="5">
    <location>
        <begin position="12"/>
        <end position="33"/>
    </location>
</feature>
<feature type="transmembrane region" description="Helical" evidence="5">
    <location>
        <begin position="327"/>
        <end position="347"/>
    </location>
</feature>
<feature type="transmembrane region" description="Helical" evidence="5">
    <location>
        <begin position="100"/>
        <end position="116"/>
    </location>
</feature>
<evidence type="ECO:0000259" key="6">
    <source>
        <dbReference type="Pfam" id="PF04932"/>
    </source>
</evidence>